<dbReference type="InterPro" id="IPR049449">
    <property type="entry name" value="TesB_ACOT8-like_N"/>
</dbReference>
<dbReference type="InterPro" id="IPR025652">
    <property type="entry name" value="TesB_C"/>
</dbReference>
<dbReference type="AlphaFoldDB" id="A0A6C7E3C2"/>
<evidence type="ECO:0000259" key="8">
    <source>
        <dbReference type="Pfam" id="PF02551"/>
    </source>
</evidence>
<dbReference type="GO" id="GO:0047617">
    <property type="term" value="F:fatty acyl-CoA hydrolase activity"/>
    <property type="evidence" value="ECO:0007669"/>
    <property type="project" value="UniProtKB-EC"/>
</dbReference>
<evidence type="ECO:0000256" key="5">
    <source>
        <dbReference type="ARBA" id="ARBA00050943"/>
    </source>
</evidence>
<protein>
    <recommendedName>
        <fullName evidence="6">Acyl-CoA thioesterase 2</fullName>
    </recommendedName>
    <alternativeName>
        <fullName evidence="7">Thioesterase II</fullName>
    </alternativeName>
</protein>
<dbReference type="PANTHER" id="PTHR11066:SF34">
    <property type="entry name" value="ACYL-COENZYME A THIOESTERASE 8"/>
    <property type="match status" value="1"/>
</dbReference>
<dbReference type="RefSeq" id="WP_015440468.1">
    <property type="nucleotide sequence ID" value="NC_020520.1"/>
</dbReference>
<proteinExistence type="inferred from homology"/>
<evidence type="ECO:0000256" key="2">
    <source>
        <dbReference type="ARBA" id="ARBA00011881"/>
    </source>
</evidence>
<keyword evidence="4" id="KW-0443">Lipid metabolism</keyword>
<sequence length="301" mass="33345">MSSTSPAPPNIPTAQENQQALDDLVTLLDLEAIEVNMFRGASTDEDRVRVFGGQVAGQALIAASRTVDEPGRHVHSLHAYFLRPGDPKLPILYEVDRIRDGRSFSTRRVVAIQHGRAIFNLQASFHDEETGGPDHQIEMDEGMTPPEQLPDFHTRMAPYAEQIGDWYHRPRPIDLRYVDGDPMGRRGESHTGQHVWLRANGVLPDDPVLQACVLTYASDMTLLDTTLLPFGLSYDHPGLQMASLDHAMWFHRPFQVDEWLLYQQQAISTGGARGLAGGAIFTADGALAVSVVQEGLARFTQ</sequence>
<dbReference type="EMBL" id="AP012057">
    <property type="protein sequence ID" value="BAN01221.1"/>
    <property type="molecule type" value="Genomic_DNA"/>
</dbReference>
<evidence type="ECO:0000313" key="11">
    <source>
        <dbReference type="Proteomes" id="UP000011863"/>
    </source>
</evidence>
<feature type="domain" description="Acyl-CoA thioesterase-like N-terminal HotDog" evidence="9">
    <location>
        <begin position="49"/>
        <end position="126"/>
    </location>
</feature>
<dbReference type="OrthoDB" id="9781019at2"/>
<name>A0A6C7E3C2_ILUCY</name>
<dbReference type="FunFam" id="2.40.160.210:FF:000001">
    <property type="entry name" value="Acyl-CoA thioesterase II"/>
    <property type="match status" value="1"/>
</dbReference>
<dbReference type="CDD" id="cd03445">
    <property type="entry name" value="Thioesterase_II_repeat2"/>
    <property type="match status" value="1"/>
</dbReference>
<dbReference type="GO" id="GO:0006637">
    <property type="term" value="P:acyl-CoA metabolic process"/>
    <property type="evidence" value="ECO:0007669"/>
    <property type="project" value="InterPro"/>
</dbReference>
<dbReference type="PANTHER" id="PTHR11066">
    <property type="entry name" value="ACYL-COA THIOESTERASE"/>
    <property type="match status" value="1"/>
</dbReference>
<evidence type="ECO:0000256" key="6">
    <source>
        <dbReference type="ARBA" id="ARBA00071120"/>
    </source>
</evidence>
<evidence type="ECO:0000256" key="1">
    <source>
        <dbReference type="ARBA" id="ARBA00006538"/>
    </source>
</evidence>
<comment type="similarity">
    <text evidence="1">Belongs to the C/M/P thioester hydrolase family.</text>
</comment>
<dbReference type="Pfam" id="PF02551">
    <property type="entry name" value="Acyl_CoA_thio"/>
    <property type="match status" value="1"/>
</dbReference>
<dbReference type="InterPro" id="IPR029069">
    <property type="entry name" value="HotDog_dom_sf"/>
</dbReference>
<keyword evidence="11" id="KW-1185">Reference proteome</keyword>
<keyword evidence="3 10" id="KW-0378">Hydrolase</keyword>
<dbReference type="Proteomes" id="UP000011863">
    <property type="component" value="Chromosome"/>
</dbReference>
<dbReference type="InterPro" id="IPR003703">
    <property type="entry name" value="Acyl_CoA_thio"/>
</dbReference>
<comment type="subunit">
    <text evidence="2">Homotetramer.</text>
</comment>
<evidence type="ECO:0000259" key="9">
    <source>
        <dbReference type="Pfam" id="PF13622"/>
    </source>
</evidence>
<evidence type="ECO:0000256" key="4">
    <source>
        <dbReference type="ARBA" id="ARBA00023098"/>
    </source>
</evidence>
<accession>A0A6C7E3C2</accession>
<gene>
    <name evidence="10" type="primary">tesB</name>
    <name evidence="10" type="ORF">YM304_09070</name>
</gene>
<feature type="domain" description="Acyl-CoA thioesterase 2 C-terminal" evidence="8">
    <location>
        <begin position="187"/>
        <end position="296"/>
    </location>
</feature>
<evidence type="ECO:0000256" key="3">
    <source>
        <dbReference type="ARBA" id="ARBA00022801"/>
    </source>
</evidence>
<comment type="catalytic activity">
    <reaction evidence="5">
        <text>a fatty acyl-CoA + H2O = a fatty acid + CoA + H(+)</text>
        <dbReference type="Rhea" id="RHEA:16781"/>
        <dbReference type="ChEBI" id="CHEBI:15377"/>
        <dbReference type="ChEBI" id="CHEBI:15378"/>
        <dbReference type="ChEBI" id="CHEBI:28868"/>
        <dbReference type="ChEBI" id="CHEBI:57287"/>
        <dbReference type="ChEBI" id="CHEBI:77636"/>
        <dbReference type="EC" id="3.1.2.20"/>
    </reaction>
    <physiologicalReaction direction="left-to-right" evidence="5">
        <dbReference type="Rhea" id="RHEA:16782"/>
    </physiologicalReaction>
</comment>
<dbReference type="InterPro" id="IPR042171">
    <property type="entry name" value="Acyl-CoA_hotdog"/>
</dbReference>
<dbReference type="SUPFAM" id="SSF54637">
    <property type="entry name" value="Thioesterase/thiol ester dehydrase-isomerase"/>
    <property type="match status" value="2"/>
</dbReference>
<dbReference type="CDD" id="cd03444">
    <property type="entry name" value="Thioesterase_II_repeat1"/>
    <property type="match status" value="1"/>
</dbReference>
<dbReference type="GO" id="GO:0009062">
    <property type="term" value="P:fatty acid catabolic process"/>
    <property type="evidence" value="ECO:0007669"/>
    <property type="project" value="TreeGrafter"/>
</dbReference>
<dbReference type="Pfam" id="PF13622">
    <property type="entry name" value="4HBT_3"/>
    <property type="match status" value="1"/>
</dbReference>
<reference evidence="10 11" key="1">
    <citation type="journal article" date="2013" name="Int. J. Syst. Evol. Microbiol.">
        <title>Ilumatobacter nonamiense sp. nov. and Ilumatobacter coccineum sp. nov., isolated from seashore sand.</title>
        <authorList>
            <person name="Matsumoto A."/>
            <person name="Kasai H."/>
            <person name="Matsuo Y."/>
            <person name="Shizuri Y."/>
            <person name="Ichikawa N."/>
            <person name="Fujita N."/>
            <person name="Omura S."/>
            <person name="Takahashi Y."/>
        </authorList>
    </citation>
    <scope>NUCLEOTIDE SEQUENCE [LARGE SCALE GENOMIC DNA]</scope>
    <source>
        <strain evidence="11">NBRC 103263 / KCTC 29153 / YM16-304</strain>
    </source>
</reference>
<organism evidence="10 11">
    <name type="scientific">Ilumatobacter coccineus (strain NBRC 103263 / KCTC 29153 / YM16-304)</name>
    <dbReference type="NCBI Taxonomy" id="1313172"/>
    <lineage>
        <taxon>Bacteria</taxon>
        <taxon>Bacillati</taxon>
        <taxon>Actinomycetota</taxon>
        <taxon>Acidimicrobiia</taxon>
        <taxon>Acidimicrobiales</taxon>
        <taxon>Ilumatobacteraceae</taxon>
        <taxon>Ilumatobacter</taxon>
    </lineage>
</organism>
<evidence type="ECO:0000256" key="7">
    <source>
        <dbReference type="ARBA" id="ARBA00079653"/>
    </source>
</evidence>
<evidence type="ECO:0000313" key="10">
    <source>
        <dbReference type="EMBL" id="BAN01221.1"/>
    </source>
</evidence>
<dbReference type="Gene3D" id="2.40.160.210">
    <property type="entry name" value="Acyl-CoA thioesterase, double hotdog domain"/>
    <property type="match status" value="1"/>
</dbReference>
<dbReference type="KEGG" id="aym:YM304_09070"/>